<dbReference type="GO" id="GO:0003677">
    <property type="term" value="F:DNA binding"/>
    <property type="evidence" value="ECO:0007669"/>
    <property type="project" value="UniProtKB-KW"/>
</dbReference>
<keyword evidence="3 11" id="KW-0235">DNA replication</keyword>
<evidence type="ECO:0000259" key="14">
    <source>
        <dbReference type="Pfam" id="PF04057"/>
    </source>
</evidence>
<dbReference type="NCBIfam" id="TIGR00617">
    <property type="entry name" value="rpa1"/>
    <property type="match status" value="1"/>
</dbReference>
<dbReference type="GO" id="GO:0006310">
    <property type="term" value="P:DNA recombination"/>
    <property type="evidence" value="ECO:0007669"/>
    <property type="project" value="InterPro"/>
</dbReference>
<name>A0A131XU94_IXORI</name>
<dbReference type="InterPro" id="IPR012340">
    <property type="entry name" value="NA-bd_OB-fold"/>
</dbReference>
<dbReference type="GO" id="GO:0008270">
    <property type="term" value="F:zinc ion binding"/>
    <property type="evidence" value="ECO:0007669"/>
    <property type="project" value="UniProtKB-KW"/>
</dbReference>
<evidence type="ECO:0000256" key="7">
    <source>
        <dbReference type="ARBA" id="ARBA00023125"/>
    </source>
</evidence>
<feature type="region of interest" description="Disordered" evidence="12">
    <location>
        <begin position="111"/>
        <end position="135"/>
    </location>
</feature>
<proteinExistence type="evidence at transcript level"/>
<dbReference type="EMBL" id="GEFM01006021">
    <property type="protein sequence ID" value="JAP69775.1"/>
    <property type="molecule type" value="mRNA"/>
</dbReference>
<feature type="domain" description="OB" evidence="13">
    <location>
        <begin position="193"/>
        <end position="261"/>
    </location>
</feature>
<evidence type="ECO:0000256" key="6">
    <source>
        <dbReference type="ARBA" id="ARBA00022833"/>
    </source>
</evidence>
<dbReference type="GO" id="GO:0005634">
    <property type="term" value="C:nucleus"/>
    <property type="evidence" value="ECO:0007669"/>
    <property type="project" value="UniProtKB-SubCell"/>
</dbReference>
<evidence type="ECO:0000259" key="13">
    <source>
        <dbReference type="Pfam" id="PF01336"/>
    </source>
</evidence>
<dbReference type="InterPro" id="IPR007199">
    <property type="entry name" value="Rep_factor-A_N"/>
</dbReference>
<dbReference type="InterPro" id="IPR031657">
    <property type="entry name" value="REPA_OB_2"/>
</dbReference>
<evidence type="ECO:0000256" key="5">
    <source>
        <dbReference type="ARBA" id="ARBA00022771"/>
    </source>
</evidence>
<comment type="function">
    <text evidence="9 11">As part of the heterotrimeric replication protein A complex (RPA/RP-A), binds and stabilizes single-stranded DNA intermediates, that form during DNA replication or upon DNA stress. It prevents their reannealing and in parallel, recruits and activates different proteins and complexes involved in DNA metabolism. Thereby, it plays an essential role both in DNA replication and the cellular response to DNA damage.</text>
</comment>
<evidence type="ECO:0000256" key="8">
    <source>
        <dbReference type="ARBA" id="ARBA00023242"/>
    </source>
</evidence>
<feature type="domain" description="Replication factor-A protein 1 N-terminal" evidence="14">
    <location>
        <begin position="5"/>
        <end position="101"/>
    </location>
</feature>
<dbReference type="PANTHER" id="PTHR47165">
    <property type="entry name" value="OS03G0429900 PROTEIN"/>
    <property type="match status" value="1"/>
</dbReference>
<evidence type="ECO:0000256" key="11">
    <source>
        <dbReference type="RuleBase" id="RU364130"/>
    </source>
</evidence>
<keyword evidence="7 11" id="KW-0238">DNA-binding</keyword>
<dbReference type="SUPFAM" id="SSF50249">
    <property type="entry name" value="Nucleic acid-binding proteins"/>
    <property type="match status" value="4"/>
</dbReference>
<keyword evidence="4 11" id="KW-0479">Metal-binding</keyword>
<dbReference type="CDD" id="cd04474">
    <property type="entry name" value="RPA1_DBD_A"/>
    <property type="match status" value="1"/>
</dbReference>
<dbReference type="InterPro" id="IPR047192">
    <property type="entry name" value="Euk_RPA1_DBD_C"/>
</dbReference>
<dbReference type="FunFam" id="2.40.50.140:FF:000041">
    <property type="entry name" value="Replication protein A subunit"/>
    <property type="match status" value="1"/>
</dbReference>
<dbReference type="Pfam" id="PF08646">
    <property type="entry name" value="Rep_fac-A_C"/>
    <property type="match status" value="1"/>
</dbReference>
<feature type="domain" description="Replication protein A OB" evidence="16">
    <location>
        <begin position="302"/>
        <end position="399"/>
    </location>
</feature>
<evidence type="ECO:0000313" key="17">
    <source>
        <dbReference type="EMBL" id="JAP69775.1"/>
    </source>
</evidence>
<feature type="region of interest" description="Disordered" evidence="12">
    <location>
        <begin position="150"/>
        <end position="171"/>
    </location>
</feature>
<dbReference type="Gene3D" id="2.40.50.140">
    <property type="entry name" value="Nucleic acid-binding proteins"/>
    <property type="match status" value="4"/>
</dbReference>
<evidence type="ECO:0000256" key="12">
    <source>
        <dbReference type="SAM" id="MobiDB-lite"/>
    </source>
</evidence>
<keyword evidence="5 11" id="KW-0863">Zinc-finger</keyword>
<dbReference type="CDD" id="cd04477">
    <property type="entry name" value="RPA1N"/>
    <property type="match status" value="1"/>
</dbReference>
<dbReference type="InterPro" id="IPR004591">
    <property type="entry name" value="Rfa1"/>
</dbReference>
<keyword evidence="8 11" id="KW-0539">Nucleus</keyword>
<reference evidence="17" key="1">
    <citation type="submission" date="2016-02" db="EMBL/GenBank/DDBJ databases">
        <title>RNAseq analyses of the midgut from blood- or serum-fed Ixodes ricinus ticks.</title>
        <authorList>
            <person name="Perner J."/>
            <person name="Provaznik J."/>
            <person name="Schrenkova J."/>
            <person name="Urbanova V."/>
            <person name="Ribeiro J.M."/>
            <person name="Kopacek P."/>
        </authorList>
    </citation>
    <scope>NUCLEOTIDE SEQUENCE</scope>
    <source>
        <tissue evidence="17">Gut</tissue>
    </source>
</reference>
<organism evidence="17">
    <name type="scientific">Ixodes ricinus</name>
    <name type="common">Common tick</name>
    <name type="synonym">Acarus ricinus</name>
    <dbReference type="NCBI Taxonomy" id="34613"/>
    <lineage>
        <taxon>Eukaryota</taxon>
        <taxon>Metazoa</taxon>
        <taxon>Ecdysozoa</taxon>
        <taxon>Arthropoda</taxon>
        <taxon>Chelicerata</taxon>
        <taxon>Arachnida</taxon>
        <taxon>Acari</taxon>
        <taxon>Parasitiformes</taxon>
        <taxon>Ixodida</taxon>
        <taxon>Ixodoidea</taxon>
        <taxon>Ixodidae</taxon>
        <taxon>Ixodinae</taxon>
        <taxon>Ixodes</taxon>
    </lineage>
</organism>
<feature type="domain" description="Replication factor A C-terminal" evidence="15">
    <location>
        <begin position="457"/>
        <end position="602"/>
    </location>
</feature>
<dbReference type="CDD" id="cd04475">
    <property type="entry name" value="RPA1_DBD_B"/>
    <property type="match status" value="1"/>
</dbReference>
<dbReference type="FunFam" id="2.40.50.140:FF:000064">
    <property type="entry name" value="Replication protein A subunit"/>
    <property type="match status" value="1"/>
</dbReference>
<dbReference type="GO" id="GO:0006260">
    <property type="term" value="P:DNA replication"/>
    <property type="evidence" value="ECO:0007669"/>
    <property type="project" value="UniProtKB-KW"/>
</dbReference>
<dbReference type="Pfam" id="PF16900">
    <property type="entry name" value="REPA_OB_2"/>
    <property type="match status" value="1"/>
</dbReference>
<dbReference type="AlphaFoldDB" id="A0A131XU94"/>
<dbReference type="FunFam" id="2.40.50.140:FF:000090">
    <property type="entry name" value="Replication protein A subunit"/>
    <property type="match status" value="1"/>
</dbReference>
<dbReference type="Pfam" id="PF01336">
    <property type="entry name" value="tRNA_anti-codon"/>
    <property type="match status" value="1"/>
</dbReference>
<comment type="similarity">
    <text evidence="2 11">Belongs to the replication factor A protein 1 family.</text>
</comment>
<accession>A0A131XU94</accession>
<sequence>MASPLTGGAVERILNGETVEKPVLQVLNFKPIAGNTTDRYRLLLSDGVKCHTYAMLGTQLNSKIIDKEIERFAVVQLDKYMCNTISPEKKILIILELTVIANGADVGSKLGNPAMPSSTGAAAPSDGDGASNRTPASSEFAALVKPQGGAQFPARSTQPAPMQSSFRSGGGPTSGGDVVVLPICSLTPYQNKWTIRARVTNKSAIRNWNNARGEGKLFSMDLLDESGEIRATAFNAECDRFYDLVEVNKVYYISRANLKTANPKFSSLKNEFEMSFTQETAMTPCEEAAPHIPTLQFNFIPIRRLQDFGADKVVDVIGVCKDAGTVQTVVRRANNQELKKRDISLVDKSSAEVSLTLWGDQAETFDGSNNPVIAVKGVRVSDFNGVSLSMIGASQLQVNPDIPESHALIGWYSNEGASLQTQALSVRTGGFEGAGASWKHLSEAKSQQLGFGDRPDYFSCKASVAIVRKENCLYKACPAEKCNKKLVNLENGLYRCEKCNEQTSEFKWRLIVSAHLCDFSAGQWVTCFGAEAEQLLGNTAAELGGFFEGDHERFEEAVNDAAFRTFIFKLRTKMETYNDESRLKTSVVSISPVNYVDYTKKLLKDIAEFEKVL</sequence>
<dbReference type="Pfam" id="PF04057">
    <property type="entry name" value="Rep-A_N"/>
    <property type="match status" value="1"/>
</dbReference>
<keyword evidence="6 11" id="KW-0862">Zinc</keyword>
<evidence type="ECO:0000256" key="10">
    <source>
        <dbReference type="ARBA" id="ARBA00062035"/>
    </source>
</evidence>
<feature type="compositionally biased region" description="Low complexity" evidence="12">
    <location>
        <begin position="116"/>
        <end position="131"/>
    </location>
</feature>
<dbReference type="GO" id="GO:0006281">
    <property type="term" value="P:DNA repair"/>
    <property type="evidence" value="ECO:0007669"/>
    <property type="project" value="InterPro"/>
</dbReference>
<evidence type="ECO:0000256" key="9">
    <source>
        <dbReference type="ARBA" id="ARBA00058595"/>
    </source>
</evidence>
<evidence type="ECO:0000259" key="15">
    <source>
        <dbReference type="Pfam" id="PF08646"/>
    </source>
</evidence>
<evidence type="ECO:0000256" key="3">
    <source>
        <dbReference type="ARBA" id="ARBA00022705"/>
    </source>
</evidence>
<protein>
    <recommendedName>
        <fullName evidence="11">Replication protein A subunit</fullName>
    </recommendedName>
</protein>
<comment type="subunit">
    <text evidence="10 11">Component of the heterotrimeric canonical replication protein A complex (RPA).</text>
</comment>
<dbReference type="InterPro" id="IPR004365">
    <property type="entry name" value="NA-bd_OB_tRNA"/>
</dbReference>
<evidence type="ECO:0000256" key="2">
    <source>
        <dbReference type="ARBA" id="ARBA00005690"/>
    </source>
</evidence>
<dbReference type="CDD" id="cd04476">
    <property type="entry name" value="RPA1_DBD_C"/>
    <property type="match status" value="1"/>
</dbReference>
<dbReference type="PANTHER" id="PTHR47165:SF4">
    <property type="entry name" value="OS03G0429900 PROTEIN"/>
    <property type="match status" value="1"/>
</dbReference>
<dbReference type="InterPro" id="IPR013955">
    <property type="entry name" value="Rep_factor-A_C"/>
</dbReference>
<evidence type="ECO:0000256" key="4">
    <source>
        <dbReference type="ARBA" id="ARBA00022723"/>
    </source>
</evidence>
<feature type="compositionally biased region" description="Polar residues" evidence="12">
    <location>
        <begin position="154"/>
        <end position="167"/>
    </location>
</feature>
<evidence type="ECO:0000259" key="16">
    <source>
        <dbReference type="Pfam" id="PF16900"/>
    </source>
</evidence>
<evidence type="ECO:0000256" key="1">
    <source>
        <dbReference type="ARBA" id="ARBA00004123"/>
    </source>
</evidence>
<comment type="subcellular location">
    <subcellularLocation>
        <location evidence="1 11">Nucleus</location>
    </subcellularLocation>
</comment>
<dbReference type="FunFam" id="2.40.50.140:FF:000117">
    <property type="entry name" value="Replication protein A subunit"/>
    <property type="match status" value="1"/>
</dbReference>